<keyword evidence="3" id="KW-1185">Reference proteome</keyword>
<reference evidence="2" key="1">
    <citation type="submission" date="2021-01" db="EMBL/GenBank/DDBJ databases">
        <title>Adiantum capillus-veneris genome.</title>
        <authorList>
            <person name="Fang Y."/>
            <person name="Liao Q."/>
        </authorList>
    </citation>
    <scope>NUCLEOTIDE SEQUENCE</scope>
    <source>
        <strain evidence="2">H3</strain>
        <tissue evidence="2">Leaf</tissue>
    </source>
</reference>
<dbReference type="InterPro" id="IPR037523">
    <property type="entry name" value="VOC_core"/>
</dbReference>
<dbReference type="PANTHER" id="PTHR21366">
    <property type="entry name" value="GLYOXALASE FAMILY PROTEIN"/>
    <property type="match status" value="1"/>
</dbReference>
<dbReference type="InterPro" id="IPR004360">
    <property type="entry name" value="Glyas_Fos-R_dOase_dom"/>
</dbReference>
<dbReference type="AlphaFoldDB" id="A0A9D4ZI18"/>
<proteinExistence type="predicted"/>
<evidence type="ECO:0000313" key="2">
    <source>
        <dbReference type="EMBL" id="KAI5074737.1"/>
    </source>
</evidence>
<dbReference type="PANTHER" id="PTHR21366:SF22">
    <property type="entry name" value="VOC DOMAIN-CONTAINING PROTEIN"/>
    <property type="match status" value="1"/>
</dbReference>
<dbReference type="InterPro" id="IPR050383">
    <property type="entry name" value="GlyoxalaseI/FosfomycinResist"/>
</dbReference>
<accession>A0A9D4ZI18</accession>
<dbReference type="Gene3D" id="3.10.180.10">
    <property type="entry name" value="2,3-Dihydroxybiphenyl 1,2-Dioxygenase, domain 1"/>
    <property type="match status" value="1"/>
</dbReference>
<feature type="domain" description="VOC" evidence="1">
    <location>
        <begin position="9"/>
        <end position="134"/>
    </location>
</feature>
<dbReference type="OrthoDB" id="10066542at2759"/>
<gene>
    <name evidence="2" type="ORF">GOP47_0010698</name>
</gene>
<evidence type="ECO:0000259" key="1">
    <source>
        <dbReference type="PROSITE" id="PS51819"/>
    </source>
</evidence>
<dbReference type="SUPFAM" id="SSF54593">
    <property type="entry name" value="Glyoxalase/Bleomycin resistance protein/Dihydroxybiphenyl dioxygenase"/>
    <property type="match status" value="1"/>
</dbReference>
<name>A0A9D4ZI18_ADICA</name>
<evidence type="ECO:0000313" key="3">
    <source>
        <dbReference type="Proteomes" id="UP000886520"/>
    </source>
</evidence>
<sequence length="140" mass="15602">MASPGSRPAFSYTVLYVEDVKRSLDFYSKAFGFKIRRLDDSHKWGELDSGPTTIAFTPIEQRETAITGGVHIPTKGEHRPNIELSFSFDDFDAAFKHAIECGAEEVAKPEGKVWGQKAGYVRDLDGVVIRLGSHVHEPHQ</sequence>
<dbReference type="CDD" id="cd07264">
    <property type="entry name" value="VOC_like"/>
    <property type="match status" value="1"/>
</dbReference>
<dbReference type="PROSITE" id="PS51819">
    <property type="entry name" value="VOC"/>
    <property type="match status" value="1"/>
</dbReference>
<dbReference type="EMBL" id="JABFUD020000010">
    <property type="protein sequence ID" value="KAI5074737.1"/>
    <property type="molecule type" value="Genomic_DNA"/>
</dbReference>
<dbReference type="Proteomes" id="UP000886520">
    <property type="component" value="Chromosome 10"/>
</dbReference>
<dbReference type="Pfam" id="PF00903">
    <property type="entry name" value="Glyoxalase"/>
    <property type="match status" value="1"/>
</dbReference>
<organism evidence="2 3">
    <name type="scientific">Adiantum capillus-veneris</name>
    <name type="common">Maidenhair fern</name>
    <dbReference type="NCBI Taxonomy" id="13818"/>
    <lineage>
        <taxon>Eukaryota</taxon>
        <taxon>Viridiplantae</taxon>
        <taxon>Streptophyta</taxon>
        <taxon>Embryophyta</taxon>
        <taxon>Tracheophyta</taxon>
        <taxon>Polypodiopsida</taxon>
        <taxon>Polypodiidae</taxon>
        <taxon>Polypodiales</taxon>
        <taxon>Pteridineae</taxon>
        <taxon>Pteridaceae</taxon>
        <taxon>Vittarioideae</taxon>
        <taxon>Adiantum</taxon>
    </lineage>
</organism>
<dbReference type="InterPro" id="IPR029068">
    <property type="entry name" value="Glyas_Bleomycin-R_OHBP_Dase"/>
</dbReference>
<comment type="caution">
    <text evidence="2">The sequence shown here is derived from an EMBL/GenBank/DDBJ whole genome shotgun (WGS) entry which is preliminary data.</text>
</comment>
<protein>
    <recommendedName>
        <fullName evidence="1">VOC domain-containing protein</fullName>
    </recommendedName>
</protein>